<accession>A0A6P6QBM0</accession>
<dbReference type="Proteomes" id="UP000515129">
    <property type="component" value="Chromosome 11"/>
</dbReference>
<protein>
    <submittedName>
        <fullName evidence="3">Cilia- and flagella-associated protein 251-like</fullName>
    </submittedName>
</protein>
<feature type="region of interest" description="Disordered" evidence="1">
    <location>
        <begin position="1"/>
        <end position="128"/>
    </location>
</feature>
<organism evidence="2 3">
    <name type="scientific">Carassius auratus</name>
    <name type="common">Goldfish</name>
    <dbReference type="NCBI Taxonomy" id="7957"/>
    <lineage>
        <taxon>Eukaryota</taxon>
        <taxon>Metazoa</taxon>
        <taxon>Chordata</taxon>
        <taxon>Craniata</taxon>
        <taxon>Vertebrata</taxon>
        <taxon>Euteleostomi</taxon>
        <taxon>Actinopterygii</taxon>
        <taxon>Neopterygii</taxon>
        <taxon>Teleostei</taxon>
        <taxon>Ostariophysi</taxon>
        <taxon>Cypriniformes</taxon>
        <taxon>Cyprinidae</taxon>
        <taxon>Cyprininae</taxon>
        <taxon>Carassius</taxon>
    </lineage>
</organism>
<evidence type="ECO:0000256" key="1">
    <source>
        <dbReference type="SAM" id="MobiDB-lite"/>
    </source>
</evidence>
<feature type="compositionally biased region" description="Basic and acidic residues" evidence="1">
    <location>
        <begin position="66"/>
        <end position="110"/>
    </location>
</feature>
<feature type="compositionally biased region" description="Acidic residues" evidence="1">
    <location>
        <begin position="111"/>
        <end position="128"/>
    </location>
</feature>
<keyword evidence="2" id="KW-1185">Reference proteome</keyword>
<dbReference type="KEGG" id="caua:113110689"/>
<dbReference type="RefSeq" id="XP_026130612.1">
    <property type="nucleotide sequence ID" value="XM_026274827.1"/>
</dbReference>
<dbReference type="GeneID" id="113110689"/>
<evidence type="ECO:0000313" key="2">
    <source>
        <dbReference type="Proteomes" id="UP000515129"/>
    </source>
</evidence>
<dbReference type="AlphaFoldDB" id="A0A6P6QBM0"/>
<reference evidence="3" key="1">
    <citation type="submission" date="2025-08" db="UniProtKB">
        <authorList>
            <consortium name="RefSeq"/>
        </authorList>
    </citation>
    <scope>IDENTIFICATION</scope>
    <source>
        <strain evidence="3">Wakin</strain>
        <tissue evidence="3">Muscle</tissue>
    </source>
</reference>
<feature type="compositionally biased region" description="Basic and acidic residues" evidence="1">
    <location>
        <begin position="1"/>
        <end position="12"/>
    </location>
</feature>
<sequence>MYKAFDSRWENESKDDEGSLSSSSFWTDQESEGEDRDCVKKENRAIERKPEEDSKDVKDSFLLGGDIKKRVKENETGKGKYPEEDEREVERECFIDEEIKNGIEMTRTRQEEEEESGEEEEESGEEEE</sequence>
<evidence type="ECO:0000313" key="3">
    <source>
        <dbReference type="RefSeq" id="XP_026130612.1"/>
    </source>
</evidence>
<proteinExistence type="predicted"/>
<feature type="non-terminal residue" evidence="3">
    <location>
        <position position="128"/>
    </location>
</feature>
<feature type="compositionally biased region" description="Basic and acidic residues" evidence="1">
    <location>
        <begin position="36"/>
        <end position="59"/>
    </location>
</feature>
<name>A0A6P6QBM0_CARAU</name>
<gene>
    <name evidence="3" type="primary">LOC113110689</name>
</gene>